<name>A0A963YQU3_9PROT</name>
<dbReference type="RefSeq" id="WP_227321089.1">
    <property type="nucleotide sequence ID" value="NZ_JAESVB010000003.1"/>
</dbReference>
<keyword evidence="4" id="KW-1185">Reference proteome</keyword>
<comment type="caution">
    <text evidence="3">The sequence shown here is derived from an EMBL/GenBank/DDBJ whole genome shotgun (WGS) entry which is preliminary data.</text>
</comment>
<protein>
    <recommendedName>
        <fullName evidence="5">Proteophosphoglycan ppg4</fullName>
    </recommendedName>
</protein>
<dbReference type="EMBL" id="JAESVB010000003">
    <property type="protein sequence ID" value="MCB8875441.1"/>
    <property type="molecule type" value="Genomic_DNA"/>
</dbReference>
<accession>A0A963YQU3</accession>
<proteinExistence type="predicted"/>
<feature type="signal peptide" evidence="2">
    <location>
        <begin position="1"/>
        <end position="25"/>
    </location>
</feature>
<evidence type="ECO:0000313" key="3">
    <source>
        <dbReference type="EMBL" id="MCB8875441.1"/>
    </source>
</evidence>
<reference evidence="3" key="2">
    <citation type="submission" date="2021-01" db="EMBL/GenBank/DDBJ databases">
        <authorList>
            <person name="Mieszkin S."/>
            <person name="Pouder E."/>
            <person name="Alain K."/>
        </authorList>
    </citation>
    <scope>NUCLEOTIDE SEQUENCE</scope>
    <source>
        <strain evidence="3">HW T2.11</strain>
    </source>
</reference>
<feature type="compositionally biased region" description="Low complexity" evidence="1">
    <location>
        <begin position="24"/>
        <end position="42"/>
    </location>
</feature>
<evidence type="ECO:0000256" key="1">
    <source>
        <dbReference type="SAM" id="MobiDB-lite"/>
    </source>
</evidence>
<feature type="chain" id="PRO_5037673877" description="Proteophosphoglycan ppg4" evidence="2">
    <location>
        <begin position="26"/>
        <end position="99"/>
    </location>
</feature>
<keyword evidence="2" id="KW-0732">Signal</keyword>
<evidence type="ECO:0000256" key="2">
    <source>
        <dbReference type="SAM" id="SignalP"/>
    </source>
</evidence>
<gene>
    <name evidence="3" type="ORF">ASILVAE211_09640</name>
</gene>
<feature type="region of interest" description="Disordered" evidence="1">
    <location>
        <begin position="24"/>
        <end position="99"/>
    </location>
</feature>
<evidence type="ECO:0000313" key="4">
    <source>
        <dbReference type="Proteomes" id="UP000708298"/>
    </source>
</evidence>
<organism evidence="3 4">
    <name type="scientific">Acidisoma silvae</name>
    <dbReference type="NCBI Taxonomy" id="2802396"/>
    <lineage>
        <taxon>Bacteria</taxon>
        <taxon>Pseudomonadati</taxon>
        <taxon>Pseudomonadota</taxon>
        <taxon>Alphaproteobacteria</taxon>
        <taxon>Acetobacterales</taxon>
        <taxon>Acidocellaceae</taxon>
        <taxon>Acidisoma</taxon>
    </lineage>
</organism>
<dbReference type="Proteomes" id="UP000708298">
    <property type="component" value="Unassembled WGS sequence"/>
</dbReference>
<evidence type="ECO:0008006" key="5">
    <source>
        <dbReference type="Google" id="ProtNLM"/>
    </source>
</evidence>
<reference evidence="3" key="1">
    <citation type="journal article" date="2021" name="Microorganisms">
        <title>Acidisoma silvae sp. nov. and Acidisomacellulosilytica sp. nov., Two Acidophilic Bacteria Isolated from Decaying Wood, Hydrolyzing Cellulose and Producing Poly-3-hydroxybutyrate.</title>
        <authorList>
            <person name="Mieszkin S."/>
            <person name="Pouder E."/>
            <person name="Uroz S."/>
            <person name="Simon-Colin C."/>
            <person name="Alain K."/>
        </authorList>
    </citation>
    <scope>NUCLEOTIDE SEQUENCE</scope>
    <source>
        <strain evidence="3">HW T2.11</strain>
    </source>
</reference>
<feature type="compositionally biased region" description="Polar residues" evidence="1">
    <location>
        <begin position="49"/>
        <end position="76"/>
    </location>
</feature>
<sequence>MRNIGYIALSSALLLSPLAATGAFAQSTTSSSAASNAPATNAVPVPSKTKPQSGTMMMSGSSNQMMAPGSQNNASGNPPGAQPGTGSGMGKASGTAAGN</sequence>
<dbReference type="AlphaFoldDB" id="A0A963YQU3"/>